<dbReference type="AlphaFoldDB" id="A0A1G2FXI0"/>
<name>A0A1G2FXI0_9BACT</name>
<sequence>MEHQCIVSIVPSKKNEVFVFAGGELRCFSSPALAAKGLEIIAGRNIDEWLAGIDEKKRSAVEKRLEFFHQLEGNKTLIFGIMGGSGQALFMRAADLGLDVRRIPISRLYALTQVEPKSSPGERCEAITNAWGQDESAFYPLAPIDPSILLARGLARERLGIQDLRKPMQLRFHAGLRDAQYILPVESEGLISLIKKAVKDLFHNRKLVEQIAGALESLRALLPSSFQQRLQGVMGHYAQPRFIVAAKEEEEKLEKYILELIGDLPIWKTLHANGNSKLPGVKGLGPALGGVIIGEIGDIRRFPSASDLRSYARFGLKDGFFPKRKAGEELSCNLHLYQAMWFWSTDQVARYEHVWRDLYYWKKARELQAHPDVVARIIKDRKGRDRTMYDFTLKHLDSRAKRWTGSQLFNYIWDLWTALEAGRDAEGWYVSSRWPEYMVRVDSELVGGLRAYLEEEIPKRRRGEPEEESEEEIEF</sequence>
<dbReference type="Proteomes" id="UP000177480">
    <property type="component" value="Unassembled WGS sequence"/>
</dbReference>
<reference evidence="1 2" key="1">
    <citation type="journal article" date="2016" name="Nat. Commun.">
        <title>Thousands of microbial genomes shed light on interconnected biogeochemical processes in an aquifer system.</title>
        <authorList>
            <person name="Anantharaman K."/>
            <person name="Brown C.T."/>
            <person name="Hug L.A."/>
            <person name="Sharon I."/>
            <person name="Castelle C.J."/>
            <person name="Probst A.J."/>
            <person name="Thomas B.C."/>
            <person name="Singh A."/>
            <person name="Wilkins M.J."/>
            <person name="Karaoz U."/>
            <person name="Brodie E.L."/>
            <person name="Williams K.H."/>
            <person name="Hubbard S.S."/>
            <person name="Banfield J.F."/>
        </authorList>
    </citation>
    <scope>NUCLEOTIDE SEQUENCE [LARGE SCALE GENOMIC DNA]</scope>
</reference>
<proteinExistence type="predicted"/>
<organism evidence="1 2">
    <name type="scientific">Candidatus Ryanbacteria bacterium RIFCSPHIGHO2_01_FULL_45_22</name>
    <dbReference type="NCBI Taxonomy" id="1802114"/>
    <lineage>
        <taxon>Bacteria</taxon>
        <taxon>Candidatus Ryaniibacteriota</taxon>
    </lineage>
</organism>
<comment type="caution">
    <text evidence="1">The sequence shown here is derived from an EMBL/GenBank/DDBJ whole genome shotgun (WGS) entry which is preliminary data.</text>
</comment>
<gene>
    <name evidence="1" type="ORF">A2719_02020</name>
</gene>
<dbReference type="EMBL" id="MHNK01000022">
    <property type="protein sequence ID" value="OGZ42773.1"/>
    <property type="molecule type" value="Genomic_DNA"/>
</dbReference>
<protein>
    <submittedName>
        <fullName evidence="1">Uncharacterized protein</fullName>
    </submittedName>
</protein>
<evidence type="ECO:0000313" key="1">
    <source>
        <dbReference type="EMBL" id="OGZ42773.1"/>
    </source>
</evidence>
<evidence type="ECO:0000313" key="2">
    <source>
        <dbReference type="Proteomes" id="UP000177480"/>
    </source>
</evidence>
<accession>A0A1G2FXI0</accession>